<keyword evidence="2" id="KW-0479">Metal-binding</keyword>
<evidence type="ECO:0000259" key="4">
    <source>
        <dbReference type="PROSITE" id="PS51007"/>
    </source>
</evidence>
<evidence type="ECO:0000256" key="3">
    <source>
        <dbReference type="ARBA" id="ARBA00023004"/>
    </source>
</evidence>
<organism evidence="5">
    <name type="scientific">marine metagenome</name>
    <dbReference type="NCBI Taxonomy" id="408172"/>
    <lineage>
        <taxon>unclassified sequences</taxon>
        <taxon>metagenomes</taxon>
        <taxon>ecological metagenomes</taxon>
    </lineage>
</organism>
<keyword evidence="1" id="KW-0349">Heme</keyword>
<dbReference type="InterPro" id="IPR009056">
    <property type="entry name" value="Cyt_c-like_dom"/>
</dbReference>
<dbReference type="EMBL" id="UINC01060790">
    <property type="protein sequence ID" value="SVB85667.1"/>
    <property type="molecule type" value="Genomic_DNA"/>
</dbReference>
<dbReference type="PROSITE" id="PS51007">
    <property type="entry name" value="CYTC"/>
    <property type="match status" value="1"/>
</dbReference>
<dbReference type="GO" id="GO:0009055">
    <property type="term" value="F:electron transfer activity"/>
    <property type="evidence" value="ECO:0007669"/>
    <property type="project" value="InterPro"/>
</dbReference>
<proteinExistence type="predicted"/>
<keyword evidence="3" id="KW-0408">Iron</keyword>
<dbReference type="Pfam" id="PF13442">
    <property type="entry name" value="Cytochrome_CBB3"/>
    <property type="match status" value="1"/>
</dbReference>
<dbReference type="GO" id="GO:0020037">
    <property type="term" value="F:heme binding"/>
    <property type="evidence" value="ECO:0007669"/>
    <property type="project" value="InterPro"/>
</dbReference>
<accession>A0A382HFK9</accession>
<evidence type="ECO:0000256" key="1">
    <source>
        <dbReference type="ARBA" id="ARBA00022617"/>
    </source>
</evidence>
<dbReference type="SUPFAM" id="SSF46626">
    <property type="entry name" value="Cytochrome c"/>
    <property type="match status" value="1"/>
</dbReference>
<name>A0A382HFK9_9ZZZZ</name>
<dbReference type="AlphaFoldDB" id="A0A382HFK9"/>
<dbReference type="InterPro" id="IPR036909">
    <property type="entry name" value="Cyt_c-like_dom_sf"/>
</dbReference>
<evidence type="ECO:0000256" key="2">
    <source>
        <dbReference type="ARBA" id="ARBA00022723"/>
    </source>
</evidence>
<gene>
    <name evidence="5" type="ORF">METZ01_LOCUS238521</name>
</gene>
<dbReference type="Gene3D" id="1.10.760.10">
    <property type="entry name" value="Cytochrome c-like domain"/>
    <property type="match status" value="1"/>
</dbReference>
<feature type="domain" description="Cytochrome c" evidence="4">
    <location>
        <begin position="53"/>
        <end position="132"/>
    </location>
</feature>
<protein>
    <recommendedName>
        <fullName evidence="4">Cytochrome c domain-containing protein</fullName>
    </recommendedName>
</protein>
<sequence length="159" mass="16378">MNYSGSAAQWCRVSAVGLFLAAVIGWPGIGSGVASSVAIAQEKSTWSGVYTDAQASRGESGYTASCAVCHGDNLGGGEMGPGLAGSSFLEFWDGLSLGDLLQVMSVSMPQDNPGSLETAQYVDVIAYMLQTSEMPAGNEELPVDESGLGEVMIKAQEGQ</sequence>
<evidence type="ECO:0000313" key="5">
    <source>
        <dbReference type="EMBL" id="SVB85667.1"/>
    </source>
</evidence>
<reference evidence="5" key="1">
    <citation type="submission" date="2018-05" db="EMBL/GenBank/DDBJ databases">
        <authorList>
            <person name="Lanie J.A."/>
            <person name="Ng W.-L."/>
            <person name="Kazmierczak K.M."/>
            <person name="Andrzejewski T.M."/>
            <person name="Davidsen T.M."/>
            <person name="Wayne K.J."/>
            <person name="Tettelin H."/>
            <person name="Glass J.I."/>
            <person name="Rusch D."/>
            <person name="Podicherti R."/>
            <person name="Tsui H.-C.T."/>
            <person name="Winkler M.E."/>
        </authorList>
    </citation>
    <scope>NUCLEOTIDE SEQUENCE</scope>
</reference>
<dbReference type="GO" id="GO:0046872">
    <property type="term" value="F:metal ion binding"/>
    <property type="evidence" value="ECO:0007669"/>
    <property type="project" value="UniProtKB-KW"/>
</dbReference>